<proteinExistence type="predicted"/>
<reference evidence="2 3" key="1">
    <citation type="journal article" date="2018" name="Nat. Ecol. Evol.">
        <title>Pezizomycetes genomes reveal the molecular basis of ectomycorrhizal truffle lifestyle.</title>
        <authorList>
            <person name="Murat C."/>
            <person name="Payen T."/>
            <person name="Noel B."/>
            <person name="Kuo A."/>
            <person name="Morin E."/>
            <person name="Chen J."/>
            <person name="Kohler A."/>
            <person name="Krizsan K."/>
            <person name="Balestrini R."/>
            <person name="Da Silva C."/>
            <person name="Montanini B."/>
            <person name="Hainaut M."/>
            <person name="Levati E."/>
            <person name="Barry K.W."/>
            <person name="Belfiori B."/>
            <person name="Cichocki N."/>
            <person name="Clum A."/>
            <person name="Dockter R.B."/>
            <person name="Fauchery L."/>
            <person name="Guy J."/>
            <person name="Iotti M."/>
            <person name="Le Tacon F."/>
            <person name="Lindquist E.A."/>
            <person name="Lipzen A."/>
            <person name="Malagnac F."/>
            <person name="Mello A."/>
            <person name="Molinier V."/>
            <person name="Miyauchi S."/>
            <person name="Poulain J."/>
            <person name="Riccioni C."/>
            <person name="Rubini A."/>
            <person name="Sitrit Y."/>
            <person name="Splivallo R."/>
            <person name="Traeger S."/>
            <person name="Wang M."/>
            <person name="Zifcakova L."/>
            <person name="Wipf D."/>
            <person name="Zambonelli A."/>
            <person name="Paolocci F."/>
            <person name="Nowrousian M."/>
            <person name="Ottonello S."/>
            <person name="Baldrian P."/>
            <person name="Spatafora J.W."/>
            <person name="Henrissat B."/>
            <person name="Nagy L.G."/>
            <person name="Aury J.M."/>
            <person name="Wincker P."/>
            <person name="Grigoriev I.V."/>
            <person name="Bonfante P."/>
            <person name="Martin F.M."/>
        </authorList>
    </citation>
    <scope>NUCLEOTIDE SEQUENCE [LARGE SCALE GENOMIC DNA]</scope>
    <source>
        <strain evidence="2 3">120613-1</strain>
    </source>
</reference>
<gene>
    <name evidence="2" type="ORF">L873DRAFT_66462</name>
</gene>
<dbReference type="PANTHER" id="PTHR46929">
    <property type="entry name" value="EXPRESSED PROTEIN"/>
    <property type="match status" value="1"/>
</dbReference>
<feature type="compositionally biased region" description="Polar residues" evidence="1">
    <location>
        <begin position="84"/>
        <end position="98"/>
    </location>
</feature>
<dbReference type="AlphaFoldDB" id="A0A3N4J4Y4"/>
<organism evidence="2 3">
    <name type="scientific">Choiromyces venosus 120613-1</name>
    <dbReference type="NCBI Taxonomy" id="1336337"/>
    <lineage>
        <taxon>Eukaryota</taxon>
        <taxon>Fungi</taxon>
        <taxon>Dikarya</taxon>
        <taxon>Ascomycota</taxon>
        <taxon>Pezizomycotina</taxon>
        <taxon>Pezizomycetes</taxon>
        <taxon>Pezizales</taxon>
        <taxon>Tuberaceae</taxon>
        <taxon>Choiromyces</taxon>
    </lineage>
</organism>
<name>A0A3N4J4Y4_9PEZI</name>
<dbReference type="OrthoDB" id="3189173at2759"/>
<protein>
    <recommendedName>
        <fullName evidence="4">Myb/SANT-like domain-containing protein</fullName>
    </recommendedName>
</protein>
<dbReference type="Proteomes" id="UP000276215">
    <property type="component" value="Unassembled WGS sequence"/>
</dbReference>
<dbReference type="EMBL" id="ML120454">
    <property type="protein sequence ID" value="RPA93362.1"/>
    <property type="molecule type" value="Genomic_DNA"/>
</dbReference>
<sequence>MLLGFTALLKEKGFHWDREVGTITADDSVWEKYLKKEPRAKQFRWKAIDYFDELNELYGDAPNVTLGNAAGRSVTRSMARSHLNLSASTPGPMSTSLDSDYPPPSAGSIYSPIRRISRVDKRDFRGTNSQRYDNHIPHVSASGRSVLSRPANFESSTGYTPVCARAITDASRNLSDKVERLVVEYRSSQEQRKDILQKKRMPEKFAPYAEAVAKVIKLYQRADISKQALGVAVYYLKDDPHECILFCEMPDDLCLEWVEEGVKQDARNAAAADN</sequence>
<evidence type="ECO:0000256" key="1">
    <source>
        <dbReference type="SAM" id="MobiDB-lite"/>
    </source>
</evidence>
<dbReference type="PANTHER" id="PTHR46929:SF33">
    <property type="entry name" value="L10-INTERACTING MYB DOMAIN-CONTAINING PROTEIN-LIKE ISOFORM X1"/>
    <property type="match status" value="1"/>
</dbReference>
<feature type="region of interest" description="Disordered" evidence="1">
    <location>
        <begin position="84"/>
        <end position="104"/>
    </location>
</feature>
<evidence type="ECO:0000313" key="2">
    <source>
        <dbReference type="EMBL" id="RPA93362.1"/>
    </source>
</evidence>
<evidence type="ECO:0008006" key="4">
    <source>
        <dbReference type="Google" id="ProtNLM"/>
    </source>
</evidence>
<evidence type="ECO:0000313" key="3">
    <source>
        <dbReference type="Proteomes" id="UP000276215"/>
    </source>
</evidence>
<accession>A0A3N4J4Y4</accession>
<keyword evidence="3" id="KW-1185">Reference proteome</keyword>